<evidence type="ECO:0000256" key="2">
    <source>
        <dbReference type="ARBA" id="ARBA00022481"/>
    </source>
</evidence>
<accession>A0A1G2R7H2</accession>
<dbReference type="GO" id="GO:0015627">
    <property type="term" value="C:type II protein secretion system complex"/>
    <property type="evidence" value="ECO:0007669"/>
    <property type="project" value="InterPro"/>
</dbReference>
<comment type="caution">
    <text evidence="7">The sequence shown here is derived from an EMBL/GenBank/DDBJ whole genome shotgun (WGS) entry which is preliminary data.</text>
</comment>
<sequence>MYKMNRKGLALSSSKGFTLVELLVVIAIIGILSSTVLVSLGSARGKARDAKRQFDIRQIVTASEFDYSDEEEYSRFTPAEWQSAKVPKDTGIYLNPVPRDPSGTAYGWLDNSAGSTTQCSTQNFCAYANLESGGVFAGSEKGARKLDNIPAQCPCW</sequence>
<evidence type="ECO:0000256" key="3">
    <source>
        <dbReference type="ARBA" id="ARBA00022692"/>
    </source>
</evidence>
<evidence type="ECO:0000256" key="5">
    <source>
        <dbReference type="ARBA" id="ARBA00023136"/>
    </source>
</evidence>
<dbReference type="InterPro" id="IPR002416">
    <property type="entry name" value="T2SS_protein-GspH"/>
</dbReference>
<dbReference type="Pfam" id="PF07963">
    <property type="entry name" value="N_methyl"/>
    <property type="match status" value="1"/>
</dbReference>
<reference evidence="7 8" key="1">
    <citation type="journal article" date="2016" name="Nat. Commun.">
        <title>Thousands of microbial genomes shed light on interconnected biogeochemical processes in an aquifer system.</title>
        <authorList>
            <person name="Anantharaman K."/>
            <person name="Brown C.T."/>
            <person name="Hug L.A."/>
            <person name="Sharon I."/>
            <person name="Castelle C.J."/>
            <person name="Probst A.J."/>
            <person name="Thomas B.C."/>
            <person name="Singh A."/>
            <person name="Wilkins M.J."/>
            <person name="Karaoz U."/>
            <person name="Brodie E.L."/>
            <person name="Williams K.H."/>
            <person name="Hubbard S.S."/>
            <person name="Banfield J.F."/>
        </authorList>
    </citation>
    <scope>NUCLEOTIDE SEQUENCE [LARGE SCALE GENOMIC DNA]</scope>
</reference>
<dbReference type="InterPro" id="IPR012902">
    <property type="entry name" value="N_methyl_site"/>
</dbReference>
<dbReference type="Gene3D" id="3.30.700.10">
    <property type="entry name" value="Glycoprotein, Type 4 Pilin"/>
    <property type="match status" value="1"/>
</dbReference>
<dbReference type="EMBL" id="MHTY01000014">
    <property type="protein sequence ID" value="OHA68825.1"/>
    <property type="molecule type" value="Genomic_DNA"/>
</dbReference>
<organism evidence="7 8">
    <name type="scientific">Candidatus Wildermuthbacteria bacterium RIFCSPHIGHO2_02_FULL_48_16</name>
    <dbReference type="NCBI Taxonomy" id="1802453"/>
    <lineage>
        <taxon>Bacteria</taxon>
        <taxon>Candidatus Wildermuthiibacteriota</taxon>
    </lineage>
</organism>
<dbReference type="SUPFAM" id="SSF54523">
    <property type="entry name" value="Pili subunits"/>
    <property type="match status" value="1"/>
</dbReference>
<evidence type="ECO:0000256" key="6">
    <source>
        <dbReference type="SAM" id="Phobius"/>
    </source>
</evidence>
<protein>
    <recommendedName>
        <fullName evidence="9">Type II secretion system protein GspG C-terminal domain-containing protein</fullName>
    </recommendedName>
</protein>
<feature type="transmembrane region" description="Helical" evidence="6">
    <location>
        <begin position="20"/>
        <end position="43"/>
    </location>
</feature>
<comment type="subcellular location">
    <subcellularLocation>
        <location evidence="1">Membrane</location>
        <topology evidence="1">Single-pass membrane protein</topology>
    </subcellularLocation>
</comment>
<name>A0A1G2R7H2_9BACT</name>
<keyword evidence="3 6" id="KW-0812">Transmembrane</keyword>
<evidence type="ECO:0000256" key="1">
    <source>
        <dbReference type="ARBA" id="ARBA00004167"/>
    </source>
</evidence>
<gene>
    <name evidence="7" type="ORF">A3J68_02350</name>
</gene>
<dbReference type="PROSITE" id="PS00409">
    <property type="entry name" value="PROKAR_NTER_METHYL"/>
    <property type="match status" value="1"/>
</dbReference>
<evidence type="ECO:0000313" key="7">
    <source>
        <dbReference type="EMBL" id="OHA68825.1"/>
    </source>
</evidence>
<keyword evidence="5 6" id="KW-0472">Membrane</keyword>
<dbReference type="PRINTS" id="PR00885">
    <property type="entry name" value="BCTERIALGSPH"/>
</dbReference>
<keyword evidence="2" id="KW-0488">Methylation</keyword>
<evidence type="ECO:0008006" key="9">
    <source>
        <dbReference type="Google" id="ProtNLM"/>
    </source>
</evidence>
<dbReference type="GO" id="GO:0015628">
    <property type="term" value="P:protein secretion by the type II secretion system"/>
    <property type="evidence" value="ECO:0007669"/>
    <property type="project" value="InterPro"/>
</dbReference>
<keyword evidence="4 6" id="KW-1133">Transmembrane helix</keyword>
<dbReference type="PANTHER" id="PTHR30093:SF44">
    <property type="entry name" value="TYPE II SECRETION SYSTEM CORE PROTEIN G"/>
    <property type="match status" value="1"/>
</dbReference>
<dbReference type="Proteomes" id="UP000178529">
    <property type="component" value="Unassembled WGS sequence"/>
</dbReference>
<dbReference type="AlphaFoldDB" id="A0A1G2R7H2"/>
<evidence type="ECO:0000313" key="8">
    <source>
        <dbReference type="Proteomes" id="UP000178529"/>
    </source>
</evidence>
<dbReference type="GO" id="GO:0016020">
    <property type="term" value="C:membrane"/>
    <property type="evidence" value="ECO:0007669"/>
    <property type="project" value="UniProtKB-SubCell"/>
</dbReference>
<evidence type="ECO:0000256" key="4">
    <source>
        <dbReference type="ARBA" id="ARBA00022989"/>
    </source>
</evidence>
<proteinExistence type="predicted"/>
<dbReference type="PANTHER" id="PTHR30093">
    <property type="entry name" value="GENERAL SECRETION PATHWAY PROTEIN G"/>
    <property type="match status" value="1"/>
</dbReference>
<dbReference type="NCBIfam" id="TIGR02532">
    <property type="entry name" value="IV_pilin_GFxxxE"/>
    <property type="match status" value="1"/>
</dbReference>
<dbReference type="InterPro" id="IPR045584">
    <property type="entry name" value="Pilin-like"/>
</dbReference>